<evidence type="ECO:0000313" key="3">
    <source>
        <dbReference type="Proteomes" id="UP001243717"/>
    </source>
</evidence>
<proteinExistence type="predicted"/>
<reference evidence="2 3" key="1">
    <citation type="submission" date="2023-04" db="EMBL/GenBank/DDBJ databases">
        <title>A novel bacteria isolated from coastal sediment.</title>
        <authorList>
            <person name="Liu X.-J."/>
            <person name="Du Z.-J."/>
        </authorList>
    </citation>
    <scope>NUCLEOTIDE SEQUENCE [LARGE SCALE GENOMIC DNA]</scope>
    <source>
        <strain evidence="2 3">SDUM461004</strain>
    </source>
</reference>
<feature type="chain" id="PRO_5046235150" description="Alpha/beta hydrolase" evidence="1">
    <location>
        <begin position="25"/>
        <end position="354"/>
    </location>
</feature>
<name>A0ABU1AQU3_9BACT</name>
<gene>
    <name evidence="2" type="ORF">QEH59_17605</name>
</gene>
<evidence type="ECO:0000256" key="1">
    <source>
        <dbReference type="SAM" id="SignalP"/>
    </source>
</evidence>
<dbReference type="EMBL" id="JARXIC010000056">
    <property type="protein sequence ID" value="MDQ8196255.1"/>
    <property type="molecule type" value="Genomic_DNA"/>
</dbReference>
<feature type="signal peptide" evidence="1">
    <location>
        <begin position="1"/>
        <end position="24"/>
    </location>
</feature>
<evidence type="ECO:0008006" key="4">
    <source>
        <dbReference type="Google" id="ProtNLM"/>
    </source>
</evidence>
<dbReference type="Gene3D" id="3.40.50.1820">
    <property type="entry name" value="alpha/beta hydrolase"/>
    <property type="match status" value="1"/>
</dbReference>
<organism evidence="2 3">
    <name type="scientific">Thalassobacterium sedimentorum</name>
    <dbReference type="NCBI Taxonomy" id="3041258"/>
    <lineage>
        <taxon>Bacteria</taxon>
        <taxon>Pseudomonadati</taxon>
        <taxon>Verrucomicrobiota</taxon>
        <taxon>Opitutia</taxon>
        <taxon>Puniceicoccales</taxon>
        <taxon>Coraliomargaritaceae</taxon>
        <taxon>Thalassobacterium</taxon>
    </lineage>
</organism>
<protein>
    <recommendedName>
        <fullName evidence="4">Alpha/beta hydrolase</fullName>
    </recommendedName>
</protein>
<evidence type="ECO:0000313" key="2">
    <source>
        <dbReference type="EMBL" id="MDQ8196255.1"/>
    </source>
</evidence>
<sequence length="354" mass="40326">MIYSNHKALLCCILLSLLSISSYASSSEEIYELVESTKLARYSDITYYARLPQGRADENQGRASSGRETSVRGVMALVTWGTQPEDVRGNIAAGGRFKNYVEFADKHNLALITWTNFKGYKTGVSGDVMDEDRLKDYEKSYRQRAREWKNGYRRLCRRFSLPEKNLMIYGISGGGQMSHRLALQEPDYFFAVHIHVNSSYDSIRRDGEQILWLVTTGTREYGYPAGIRFYREALSRGYHMIFRAEENLGHAGSPATERTSLAFFEYCMNFLPDASDPEWRPPPVDQFYLMKYPTYIGDYLNSEAFTAAEAPKYMAPEVMVALPNKAIAEAWGTVLDFNQPEKSQPSGPLLNTIR</sequence>
<dbReference type="SUPFAM" id="SSF53474">
    <property type="entry name" value="alpha/beta-Hydrolases"/>
    <property type="match status" value="1"/>
</dbReference>
<comment type="caution">
    <text evidence="2">The sequence shown here is derived from an EMBL/GenBank/DDBJ whole genome shotgun (WGS) entry which is preliminary data.</text>
</comment>
<dbReference type="Proteomes" id="UP001243717">
    <property type="component" value="Unassembled WGS sequence"/>
</dbReference>
<dbReference type="RefSeq" id="WP_308986691.1">
    <property type="nucleotide sequence ID" value="NZ_JARXIC010000056.1"/>
</dbReference>
<dbReference type="InterPro" id="IPR029058">
    <property type="entry name" value="AB_hydrolase_fold"/>
</dbReference>
<accession>A0ABU1AQU3</accession>
<keyword evidence="3" id="KW-1185">Reference proteome</keyword>
<keyword evidence="1" id="KW-0732">Signal</keyword>